<keyword evidence="2" id="KW-1003">Cell membrane</keyword>
<dbReference type="Pfam" id="PF06977">
    <property type="entry name" value="SdiA-regulated"/>
    <property type="match status" value="1"/>
</dbReference>
<dbReference type="CDD" id="cd09971">
    <property type="entry name" value="SdiA-regulated"/>
    <property type="match status" value="1"/>
</dbReference>
<evidence type="ECO:0000256" key="1">
    <source>
        <dbReference type="ARBA" id="ARBA00004236"/>
    </source>
</evidence>
<evidence type="ECO:0000313" key="7">
    <source>
        <dbReference type="Proteomes" id="UP000248259"/>
    </source>
</evidence>
<keyword evidence="4" id="KW-0732">Signal</keyword>
<feature type="domain" description="Ice-binding protein C-terminal" evidence="5">
    <location>
        <begin position="278"/>
        <end position="301"/>
    </location>
</feature>
<dbReference type="InterPro" id="IPR009722">
    <property type="entry name" value="YjiK/CarP"/>
</dbReference>
<dbReference type="OrthoDB" id="8534799at2"/>
<keyword evidence="7" id="KW-1185">Reference proteome</keyword>
<accession>A0A323UTC2</accession>
<evidence type="ECO:0000256" key="3">
    <source>
        <dbReference type="ARBA" id="ARBA00023136"/>
    </source>
</evidence>
<dbReference type="SUPFAM" id="SSF50956">
    <property type="entry name" value="Thermostable phytase (3-phytase)"/>
    <property type="match status" value="1"/>
</dbReference>
<feature type="signal peptide" evidence="4">
    <location>
        <begin position="1"/>
        <end position="20"/>
    </location>
</feature>
<evidence type="ECO:0000259" key="5">
    <source>
        <dbReference type="Pfam" id="PF07589"/>
    </source>
</evidence>
<dbReference type="RefSeq" id="WP_110529792.1">
    <property type="nucleotide sequence ID" value="NZ_QKOE01000030.1"/>
</dbReference>
<evidence type="ECO:0000313" key="6">
    <source>
        <dbReference type="EMBL" id="PZA14466.1"/>
    </source>
</evidence>
<dbReference type="GO" id="GO:0005886">
    <property type="term" value="C:plasma membrane"/>
    <property type="evidence" value="ECO:0007669"/>
    <property type="project" value="UniProtKB-SubCell"/>
</dbReference>
<sequence>MKAKICALALTAALTAPAQASIASLDLGNYQLTATYLLPQVTASEASAVTWNWDTDTLFVIGDEGDYVVEVDKQGNQLSKMNLFGFDDTEGLTYVGNNQFVIVEERLQNIYLFDYNANGAVGRSFLQSVSIGPTTSNIGLEGISYDPLNGGFVLVKEKVPQAVYSASVDFNTGSATVTELVARENLFSQLFGTLDLAEVQVLSTVPSLVGTSFQDHLLILSQETPLLLHTTRDGQVLGSFDLSAIGTDIEGLTIDSKGTLYLVGETPMLYVLTPTIAPVPEPETYAMLLAGLGLIGFMRRRSQR</sequence>
<comment type="caution">
    <text evidence="6">The sequence shown here is derived from an EMBL/GenBank/DDBJ whole genome shotgun (WGS) entry which is preliminary data.</text>
</comment>
<evidence type="ECO:0000256" key="2">
    <source>
        <dbReference type="ARBA" id="ARBA00022475"/>
    </source>
</evidence>
<protein>
    <submittedName>
        <fullName evidence="6">PEP-CTERM sorting domain-containing protein</fullName>
    </submittedName>
</protein>
<proteinExistence type="predicted"/>
<dbReference type="NCBIfam" id="TIGR02595">
    <property type="entry name" value="PEP_CTERM"/>
    <property type="match status" value="1"/>
</dbReference>
<dbReference type="AlphaFoldDB" id="A0A323UTC2"/>
<evidence type="ECO:0000256" key="4">
    <source>
        <dbReference type="SAM" id="SignalP"/>
    </source>
</evidence>
<reference evidence="6 7" key="1">
    <citation type="submission" date="2018-06" db="EMBL/GenBank/DDBJ databases">
        <title>Azoarcus communis strain SWub3 genome.</title>
        <authorList>
            <person name="Zorraquino Salvo V."/>
            <person name="Toubiana D."/>
            <person name="Blumwald E."/>
        </authorList>
    </citation>
    <scope>NUCLEOTIDE SEQUENCE [LARGE SCALE GENOMIC DNA]</scope>
    <source>
        <strain evidence="6 7">SWub3</strain>
    </source>
</reference>
<feature type="chain" id="PRO_5016309272" evidence="4">
    <location>
        <begin position="21"/>
        <end position="304"/>
    </location>
</feature>
<keyword evidence="3" id="KW-0472">Membrane</keyword>
<gene>
    <name evidence="6" type="ORF">DNK49_21540</name>
</gene>
<organism evidence="6 7">
    <name type="scientific">Parazoarcus communis SWub3 = DSM 12120</name>
    <dbReference type="NCBI Taxonomy" id="1121029"/>
    <lineage>
        <taxon>Bacteria</taxon>
        <taxon>Pseudomonadati</taxon>
        <taxon>Pseudomonadota</taxon>
        <taxon>Betaproteobacteria</taxon>
        <taxon>Rhodocyclales</taxon>
        <taxon>Zoogloeaceae</taxon>
        <taxon>Parazoarcus</taxon>
    </lineage>
</organism>
<dbReference type="Proteomes" id="UP000248259">
    <property type="component" value="Unassembled WGS sequence"/>
</dbReference>
<comment type="subcellular location">
    <subcellularLocation>
        <location evidence="1">Cell membrane</location>
    </subcellularLocation>
</comment>
<dbReference type="Pfam" id="PF07589">
    <property type="entry name" value="PEP-CTERM"/>
    <property type="match status" value="1"/>
</dbReference>
<dbReference type="InterPro" id="IPR013424">
    <property type="entry name" value="Ice-binding_C"/>
</dbReference>
<name>A0A323UTC2_9RHOO</name>
<dbReference type="EMBL" id="QKOE01000030">
    <property type="protein sequence ID" value="PZA14466.1"/>
    <property type="molecule type" value="Genomic_DNA"/>
</dbReference>